<dbReference type="PANTHER" id="PTHR41259:SF1">
    <property type="entry name" value="DOUBLE-STRAND BREAK REPAIR RAD50 ATPASE, PUTATIVE-RELATED"/>
    <property type="match status" value="1"/>
</dbReference>
<evidence type="ECO:0000256" key="2">
    <source>
        <dbReference type="SAM" id="Phobius"/>
    </source>
</evidence>
<evidence type="ECO:0000313" key="4">
    <source>
        <dbReference type="EMBL" id="MDT7043105.1"/>
    </source>
</evidence>
<keyword evidence="2" id="KW-0472">Membrane</keyword>
<feature type="transmembrane region" description="Helical" evidence="2">
    <location>
        <begin position="503"/>
        <end position="520"/>
    </location>
</feature>
<evidence type="ECO:0000256" key="1">
    <source>
        <dbReference type="SAM" id="Coils"/>
    </source>
</evidence>
<dbReference type="Pfam" id="PF13514">
    <property type="entry name" value="AAA_27"/>
    <property type="match status" value="1"/>
</dbReference>
<keyword evidence="2" id="KW-0812">Transmembrane</keyword>
<name>A0ABU3K9I2_9BACT</name>
<proteinExistence type="predicted"/>
<gene>
    <name evidence="4" type="ORF">PPG34_12160</name>
</gene>
<feature type="coiled-coil region" evidence="1">
    <location>
        <begin position="195"/>
        <end position="246"/>
    </location>
</feature>
<organism evidence="4 5">
    <name type="scientific">Candidatus Nitronereus thalassa</name>
    <dbReference type="NCBI Taxonomy" id="3020898"/>
    <lineage>
        <taxon>Bacteria</taxon>
        <taxon>Pseudomonadati</taxon>
        <taxon>Nitrospirota</taxon>
        <taxon>Nitrospiria</taxon>
        <taxon>Nitrospirales</taxon>
        <taxon>Nitrospiraceae</taxon>
        <taxon>Candidatus Nitronereus</taxon>
    </lineage>
</organism>
<feature type="coiled-coil region" evidence="1">
    <location>
        <begin position="764"/>
        <end position="798"/>
    </location>
</feature>
<dbReference type="PANTHER" id="PTHR41259">
    <property type="entry name" value="DOUBLE-STRAND BREAK REPAIR RAD50 ATPASE, PUTATIVE-RELATED"/>
    <property type="match status" value="1"/>
</dbReference>
<dbReference type="Gene3D" id="3.40.50.300">
    <property type="entry name" value="P-loop containing nucleotide triphosphate hydrolases"/>
    <property type="match status" value="2"/>
</dbReference>
<dbReference type="Proteomes" id="UP001250932">
    <property type="component" value="Unassembled WGS sequence"/>
</dbReference>
<feature type="domain" description="YhaN AAA" evidence="3">
    <location>
        <begin position="1"/>
        <end position="217"/>
    </location>
</feature>
<dbReference type="InterPro" id="IPR027417">
    <property type="entry name" value="P-loop_NTPase"/>
</dbReference>
<dbReference type="EMBL" id="JAQOUE010000001">
    <property type="protein sequence ID" value="MDT7043105.1"/>
    <property type="molecule type" value="Genomic_DNA"/>
</dbReference>
<accession>A0ABU3K9I2</accession>
<feature type="coiled-coil region" evidence="1">
    <location>
        <begin position="875"/>
        <end position="918"/>
    </location>
</feature>
<evidence type="ECO:0000313" key="5">
    <source>
        <dbReference type="Proteomes" id="UP001250932"/>
    </source>
</evidence>
<keyword evidence="2" id="KW-1133">Transmembrane helix</keyword>
<keyword evidence="1" id="KW-0175">Coiled coil</keyword>
<dbReference type="InterPro" id="IPR038734">
    <property type="entry name" value="YhaN_AAA"/>
</dbReference>
<protein>
    <submittedName>
        <fullName evidence="4">AAA family ATPase</fullName>
    </submittedName>
</protein>
<keyword evidence="5" id="KW-1185">Reference proteome</keyword>
<dbReference type="RefSeq" id="WP_313833595.1">
    <property type="nucleotide sequence ID" value="NZ_JAQOUE010000001.1"/>
</dbReference>
<dbReference type="SUPFAM" id="SSF52540">
    <property type="entry name" value="P-loop containing nucleoside triphosphate hydrolases"/>
    <property type="match status" value="2"/>
</dbReference>
<feature type="coiled-coil region" evidence="1">
    <location>
        <begin position="391"/>
        <end position="435"/>
    </location>
</feature>
<comment type="caution">
    <text evidence="4">The sequence shown here is derived from an EMBL/GenBank/DDBJ whole genome shotgun (WGS) entry which is preliminary data.</text>
</comment>
<reference evidence="4 5" key="1">
    <citation type="journal article" date="2023" name="ISME J.">
        <title>Cultivation and genomic characterization of novel and ubiquitous marine nitrite-oxidizing bacteria from the Nitrospirales.</title>
        <authorList>
            <person name="Mueller A.J."/>
            <person name="Daebeler A."/>
            <person name="Herbold C.W."/>
            <person name="Kirkegaard R.H."/>
            <person name="Daims H."/>
        </authorList>
    </citation>
    <scope>NUCLEOTIDE SEQUENCE [LARGE SCALE GENOMIC DNA]</scope>
    <source>
        <strain evidence="4 5">EB</strain>
    </source>
</reference>
<evidence type="ECO:0000259" key="3">
    <source>
        <dbReference type="Pfam" id="PF13514"/>
    </source>
</evidence>
<feature type="transmembrane region" description="Helical" evidence="2">
    <location>
        <begin position="526"/>
        <end position="546"/>
    </location>
</feature>
<sequence>MRIAEMIIDGFGVFREVTVSDLDPKVTVFEGHNEAGKTTLMAYIRAVLFGFEGRRNGANRYEPARGGRHGGALVVDTEDGRRFRIERVDSGARGRVKVSATFPFQHTVSEVETNRSDEESLRQLLYGTSKLLYQNVFAFGIGELERLDTLQADEVSHHIYTVGMGTGLTPLTIVQSGLDAEQSQLFKPGGRKPLINQLLQALEESQTAIRDLQTLPDEYDTLQNRLVILDQEIQEDQTELEETKTRCDWLESLVKARTDWEQLQVVRQELEEIPTIESFPAGGIERLEQVERALGSVETRLDEIRSTIRKAVERRVNLRPDPRILKNQNEIEALEDLRGQFKTALDGLSDLRSRAEVRRKVLDEMLGRLGPAWDDARLDRFEASIPIRERVRGLRDRLEACRQEVIEANRAQQDVERMKKEKDGELERLQEKLEQLAAPDCPTRVSLDERERAIRQWVQLHHQRALTQQHRQDLQVQTTALEDQVQAITNELTAVETRRDRSWWALLGVSAMFIGLGTYAGVQQEISLTIVLASAGIVAIGLLAWWRHELQEQRRVRMGELQDQIQSVTLQWEELQGETQQADMEEKALAEEMTQLSQQVLGIEMTSLDVAESARRALEAERRLAERREDINVRIQDDEETLVGLLEKGQVALKVRQEIEANQESAQQAWQEFLLGLELPEDLTPDGALEVIAGAERAQGQLREWRDVTRELQHVERFVVDTARQLNKVLEQCGWDPVEVEHSPGALTALRKSLEQSLASHQELARLTELIAERQTEVEAAESEKVRYLDQLQALLRAGGASDSESFRQRAGLYTRQVELERQQRQLEFALKVHAGSAERYQDMEASLSNKSRAELEREWSEAKREGQQRLVDVLTKKLQEKGRVEQRLQDLERNEQLSFLMLERQELLAQLQQHANRWAVRSICQHLLDKARQVYERERQPAVLREASKFFASMTGGRYVRVKVPLGEMRLEVEAEDGKSSPTDILSRGTAEQLYLAMRLAFICEYAKHAGPLPLVIDDILVNFDPERAKATIAVLGQIALTHQVLVFTCHPHVSRWFEETLDGVSIRPIPKSA</sequence>